<dbReference type="PANTHER" id="PTHR36439">
    <property type="entry name" value="BLL4334 PROTEIN"/>
    <property type="match status" value="1"/>
</dbReference>
<dbReference type="AlphaFoldDB" id="A0A955LJV9"/>
<dbReference type="Gene3D" id="3.30.70.1280">
    <property type="entry name" value="SP0830-like domains"/>
    <property type="match status" value="1"/>
</dbReference>
<sequence length="175" mass="20173">MKYVALLRGINVGGGRKVDMKILKSELEVKGYEDVSTYINSGNIFFESSKSHDVVRNDFEKLLKSEFGLDVPTLIKTRTQIEKIAKSIPSDWENDKEQKSDVAYLFEEIDNQDVVNQLPFKTEYMTVKYVKGALLWNVARDDVNKSQLSKIVGHKLYKYMTVRNVNTARYLAQNH</sequence>
<gene>
    <name evidence="1" type="ORF">KC614_02070</name>
</gene>
<accession>A0A955LJV9</accession>
<dbReference type="Gene3D" id="3.30.70.1260">
    <property type="entry name" value="bacterial protein sp0830 like"/>
    <property type="match status" value="1"/>
</dbReference>
<dbReference type="PANTHER" id="PTHR36439:SF1">
    <property type="entry name" value="DUF1697 DOMAIN-CONTAINING PROTEIN"/>
    <property type="match status" value="1"/>
</dbReference>
<comment type="caution">
    <text evidence="1">The sequence shown here is derived from an EMBL/GenBank/DDBJ whole genome shotgun (WGS) entry which is preliminary data.</text>
</comment>
<evidence type="ECO:0000313" key="1">
    <source>
        <dbReference type="EMBL" id="MCA9391970.1"/>
    </source>
</evidence>
<name>A0A955LJV9_UNCKA</name>
<reference evidence="1" key="1">
    <citation type="submission" date="2020-04" db="EMBL/GenBank/DDBJ databases">
        <authorList>
            <person name="Zhang T."/>
        </authorList>
    </citation>
    <scope>NUCLEOTIDE SEQUENCE</scope>
    <source>
        <strain evidence="1">HKST-UBA03</strain>
    </source>
</reference>
<protein>
    <submittedName>
        <fullName evidence="1">DUF1697 domain-containing protein</fullName>
    </submittedName>
</protein>
<dbReference type="PIRSF" id="PIRSF008502">
    <property type="entry name" value="UCP008502"/>
    <property type="match status" value="1"/>
</dbReference>
<proteinExistence type="predicted"/>
<reference evidence="1" key="2">
    <citation type="journal article" date="2021" name="Microbiome">
        <title>Successional dynamics and alternative stable states in a saline activated sludge microbial community over 9 years.</title>
        <authorList>
            <person name="Wang Y."/>
            <person name="Ye J."/>
            <person name="Ju F."/>
            <person name="Liu L."/>
            <person name="Boyd J.A."/>
            <person name="Deng Y."/>
            <person name="Parks D.H."/>
            <person name="Jiang X."/>
            <person name="Yin X."/>
            <person name="Woodcroft B.J."/>
            <person name="Tyson G.W."/>
            <person name="Hugenholtz P."/>
            <person name="Polz M.F."/>
            <person name="Zhang T."/>
        </authorList>
    </citation>
    <scope>NUCLEOTIDE SEQUENCE</scope>
    <source>
        <strain evidence="1">HKST-UBA03</strain>
    </source>
</reference>
<dbReference type="EMBL" id="JAGQKZ010000012">
    <property type="protein sequence ID" value="MCA9391970.1"/>
    <property type="molecule type" value="Genomic_DNA"/>
</dbReference>
<organism evidence="1 2">
    <name type="scientific">candidate division WWE3 bacterium</name>
    <dbReference type="NCBI Taxonomy" id="2053526"/>
    <lineage>
        <taxon>Bacteria</taxon>
        <taxon>Katanobacteria</taxon>
    </lineage>
</organism>
<dbReference type="SUPFAM" id="SSF160379">
    <property type="entry name" value="SP0830-like"/>
    <property type="match status" value="1"/>
</dbReference>
<dbReference type="InterPro" id="IPR012545">
    <property type="entry name" value="DUF1697"/>
</dbReference>
<dbReference type="Pfam" id="PF08002">
    <property type="entry name" value="DUF1697"/>
    <property type="match status" value="1"/>
</dbReference>
<dbReference type="Proteomes" id="UP000751518">
    <property type="component" value="Unassembled WGS sequence"/>
</dbReference>
<evidence type="ECO:0000313" key="2">
    <source>
        <dbReference type="Proteomes" id="UP000751518"/>
    </source>
</evidence>